<dbReference type="Proteomes" id="UP000234323">
    <property type="component" value="Unassembled WGS sequence"/>
</dbReference>
<evidence type="ECO:0000313" key="1">
    <source>
        <dbReference type="EMBL" id="PKY48728.1"/>
    </source>
</evidence>
<accession>A0A2I1GPZ9</accession>
<proteinExistence type="predicted"/>
<dbReference type="AlphaFoldDB" id="A0A2I1GPZ9"/>
<name>A0A2I1GPZ9_9GLOM</name>
<keyword evidence="2" id="KW-1185">Reference proteome</keyword>
<evidence type="ECO:0000313" key="2">
    <source>
        <dbReference type="Proteomes" id="UP000234323"/>
    </source>
</evidence>
<reference evidence="1 2" key="1">
    <citation type="submission" date="2015-10" db="EMBL/GenBank/DDBJ databases">
        <title>Genome analyses suggest a sexual origin of heterokaryosis in a supposedly ancient asexual fungus.</title>
        <authorList>
            <person name="Ropars J."/>
            <person name="Sedzielewska K."/>
            <person name="Noel J."/>
            <person name="Charron P."/>
            <person name="Farinelli L."/>
            <person name="Marton T."/>
            <person name="Kruger M."/>
            <person name="Pelin A."/>
            <person name="Brachmann A."/>
            <person name="Corradi N."/>
        </authorList>
    </citation>
    <scope>NUCLEOTIDE SEQUENCE [LARGE SCALE GENOMIC DNA]</scope>
    <source>
        <strain evidence="1 2">A4</strain>
    </source>
</reference>
<dbReference type="EMBL" id="LLXI01000664">
    <property type="protein sequence ID" value="PKY48728.1"/>
    <property type="molecule type" value="Genomic_DNA"/>
</dbReference>
<organism evidence="1 2">
    <name type="scientific">Rhizophagus irregularis</name>
    <dbReference type="NCBI Taxonomy" id="588596"/>
    <lineage>
        <taxon>Eukaryota</taxon>
        <taxon>Fungi</taxon>
        <taxon>Fungi incertae sedis</taxon>
        <taxon>Mucoromycota</taxon>
        <taxon>Glomeromycotina</taxon>
        <taxon>Glomeromycetes</taxon>
        <taxon>Glomerales</taxon>
        <taxon>Glomeraceae</taxon>
        <taxon>Rhizophagus</taxon>
    </lineage>
</organism>
<sequence>MDAERDMEMHRKNDEERRVTFYHTGMGQEKLDQNLKNERPVTQELLRGLVYYDERLLHPEFKEYFRKVFGITGVHPVFVDHSELVVLMLDDRGIMFRWNEMEHGMDCMGLANHLHYPENICVIVESTRELIL</sequence>
<protein>
    <submittedName>
        <fullName evidence="1">Uncharacterized protein</fullName>
    </submittedName>
</protein>
<gene>
    <name evidence="1" type="ORF">RhiirA4_544800</name>
</gene>
<comment type="caution">
    <text evidence="1">The sequence shown here is derived from an EMBL/GenBank/DDBJ whole genome shotgun (WGS) entry which is preliminary data.</text>
</comment>